<evidence type="ECO:0000313" key="2">
    <source>
        <dbReference type="Proteomes" id="UP000547209"/>
    </source>
</evidence>
<reference evidence="1 2" key="1">
    <citation type="submission" date="2020-08" db="EMBL/GenBank/DDBJ databases">
        <title>Cohnella phylogeny.</title>
        <authorList>
            <person name="Dunlap C."/>
        </authorList>
    </citation>
    <scope>NUCLEOTIDE SEQUENCE [LARGE SCALE GENOMIC DNA]</scope>
    <source>
        <strain evidence="1 2">DSM 28246</strain>
    </source>
</reference>
<comment type="caution">
    <text evidence="1">The sequence shown here is derived from an EMBL/GenBank/DDBJ whole genome shotgun (WGS) entry which is preliminary data.</text>
</comment>
<name>A0A7X0RRU6_9BACL</name>
<proteinExistence type="predicted"/>
<organism evidence="1 2">
    <name type="scientific">Cohnella nanjingensis</name>
    <dbReference type="NCBI Taxonomy" id="1387779"/>
    <lineage>
        <taxon>Bacteria</taxon>
        <taxon>Bacillati</taxon>
        <taxon>Bacillota</taxon>
        <taxon>Bacilli</taxon>
        <taxon>Bacillales</taxon>
        <taxon>Paenibacillaceae</taxon>
        <taxon>Cohnella</taxon>
    </lineage>
</organism>
<dbReference type="RefSeq" id="WP_185142605.1">
    <property type="nucleotide sequence ID" value="NZ_JACJVP010000017.1"/>
</dbReference>
<dbReference type="EMBL" id="JACJVP010000017">
    <property type="protein sequence ID" value="MBB6671119.1"/>
    <property type="molecule type" value="Genomic_DNA"/>
</dbReference>
<dbReference type="Proteomes" id="UP000547209">
    <property type="component" value="Unassembled WGS sequence"/>
</dbReference>
<dbReference type="AlphaFoldDB" id="A0A7X0RRU6"/>
<evidence type="ECO:0000313" key="1">
    <source>
        <dbReference type="EMBL" id="MBB6671119.1"/>
    </source>
</evidence>
<keyword evidence="2" id="KW-1185">Reference proteome</keyword>
<protein>
    <submittedName>
        <fullName evidence="1">Uncharacterized protein</fullName>
    </submittedName>
</protein>
<sequence>MSLTLRSVLYAKRVNISNVPVYTCERCSRNEVFPGVKSDLGVLVGRLGSQPHAQTIPFDEIHEWAGVLSHAQSHSKPLRPAMVARVTEERTNELLDLWLVASSVGDEAWMAELRERLSQLSAQYIS</sequence>
<accession>A0A7X0RRU6</accession>
<gene>
    <name evidence="1" type="ORF">H7C19_10510</name>
</gene>